<comment type="cofactor">
    <cofactor evidence="3">
        <name>pyridoxal 5'-phosphate</name>
        <dbReference type="ChEBI" id="CHEBI:597326"/>
    </cofactor>
</comment>
<dbReference type="AlphaFoldDB" id="A0A386H4Y9"/>
<evidence type="ECO:0000259" key="5">
    <source>
        <dbReference type="Pfam" id="PF01168"/>
    </source>
</evidence>
<dbReference type="OrthoDB" id="9804072at2"/>
<evidence type="ECO:0000256" key="3">
    <source>
        <dbReference type="PIRSR" id="PIRSR004848-1"/>
    </source>
</evidence>
<keyword evidence="1 2" id="KW-0663">Pyridoxal phosphate</keyword>
<reference evidence="6 7" key="1">
    <citation type="journal article" date="2019" name="Int. J. Syst. Evol. Microbiol.">
        <title>Clostridium fermenticellae sp. nov., isolated from the mud in a fermentation cellar for the production of the Chinese liquor, baijiu.</title>
        <authorList>
            <person name="Xu P.X."/>
            <person name="Chai L.J."/>
            <person name="Qiu T."/>
            <person name="Zhang X.J."/>
            <person name="Lu Z.M."/>
            <person name="Xiao C."/>
            <person name="Wang S.T."/>
            <person name="Shen C.H."/>
            <person name="Shi J.S."/>
            <person name="Xu Z.H."/>
        </authorList>
    </citation>
    <scope>NUCLEOTIDE SEQUENCE [LARGE SCALE GENOMIC DNA]</scope>
    <source>
        <strain evidence="6 7">JN500901</strain>
    </source>
</reference>
<dbReference type="SUPFAM" id="SSF51419">
    <property type="entry name" value="PLP-binding barrel"/>
    <property type="match status" value="1"/>
</dbReference>
<dbReference type="InterPro" id="IPR011078">
    <property type="entry name" value="PyrdxlP_homeostasis"/>
</dbReference>
<dbReference type="PIRSF" id="PIRSF004848">
    <property type="entry name" value="YBL036c_PLPDEIII"/>
    <property type="match status" value="1"/>
</dbReference>
<gene>
    <name evidence="6" type="ORF">D4Z93_08835</name>
</gene>
<dbReference type="PROSITE" id="PS01211">
    <property type="entry name" value="UPF0001"/>
    <property type="match status" value="1"/>
</dbReference>
<comment type="function">
    <text evidence="2">Pyridoxal 5'-phosphate (PLP)-binding protein, which is involved in PLP homeostasis.</text>
</comment>
<feature type="modified residue" description="N6-(pyridoxal phosphate)lysine" evidence="2 3">
    <location>
        <position position="25"/>
    </location>
</feature>
<dbReference type="PANTHER" id="PTHR10146:SF14">
    <property type="entry name" value="PYRIDOXAL PHOSPHATE HOMEOSTASIS PROTEIN"/>
    <property type="match status" value="1"/>
</dbReference>
<dbReference type="InterPro" id="IPR029066">
    <property type="entry name" value="PLP-binding_barrel"/>
</dbReference>
<sequence length="221" mass="25586">MSIEENIKGVKNNLPEGVTLIAVSKTKPISLIKEAYDFGIRDFGENKVQELVNKYDKLPDDIRWHMIGHLQRNKVKYIVGKVYLIHSLDSVRLLDEIEKQYKNGGKVCNALIQINIGKEESKTGIYLENLEELIKKCEQCTNVNIKGLMAVIPKGDERTCRMYFNQMKNIFDNLKRRKFKNIEMDILSMGMTHDYRYAVEEGSNMVRVGEGVFGKRDYNNK</sequence>
<evidence type="ECO:0000313" key="7">
    <source>
        <dbReference type="Proteomes" id="UP000266301"/>
    </source>
</evidence>
<protein>
    <recommendedName>
        <fullName evidence="2">Pyridoxal phosphate homeostasis protein</fullName>
        <shortName evidence="2">PLP homeostasis protein</shortName>
    </recommendedName>
</protein>
<organism evidence="6 7">
    <name type="scientific">Clostridium fermenticellae</name>
    <dbReference type="NCBI Taxonomy" id="2068654"/>
    <lineage>
        <taxon>Bacteria</taxon>
        <taxon>Bacillati</taxon>
        <taxon>Bacillota</taxon>
        <taxon>Clostridia</taxon>
        <taxon>Eubacteriales</taxon>
        <taxon>Clostridiaceae</taxon>
        <taxon>Clostridium</taxon>
    </lineage>
</organism>
<accession>A0A386H4Y9</accession>
<comment type="similarity">
    <text evidence="2 4">Belongs to the pyridoxal phosphate-binding protein YggS/PROSC family.</text>
</comment>
<evidence type="ECO:0000256" key="1">
    <source>
        <dbReference type="ARBA" id="ARBA00022898"/>
    </source>
</evidence>
<evidence type="ECO:0000313" key="6">
    <source>
        <dbReference type="EMBL" id="AYD40628.1"/>
    </source>
</evidence>
<evidence type="ECO:0000256" key="2">
    <source>
        <dbReference type="HAMAP-Rule" id="MF_02087"/>
    </source>
</evidence>
<dbReference type="EMBL" id="CP032416">
    <property type="protein sequence ID" value="AYD40628.1"/>
    <property type="molecule type" value="Genomic_DNA"/>
</dbReference>
<dbReference type="NCBIfam" id="TIGR00044">
    <property type="entry name" value="YggS family pyridoxal phosphate-dependent enzyme"/>
    <property type="match status" value="1"/>
</dbReference>
<dbReference type="Proteomes" id="UP000266301">
    <property type="component" value="Chromosome"/>
</dbReference>
<keyword evidence="7" id="KW-1185">Reference proteome</keyword>
<feature type="domain" description="Alanine racemase N-terminal" evidence="5">
    <location>
        <begin position="3"/>
        <end position="216"/>
    </location>
</feature>
<dbReference type="InterPro" id="IPR001608">
    <property type="entry name" value="Ala_racemase_N"/>
</dbReference>
<dbReference type="Pfam" id="PF01168">
    <property type="entry name" value="Ala_racemase_N"/>
    <property type="match status" value="1"/>
</dbReference>
<dbReference type="CDD" id="cd00635">
    <property type="entry name" value="PLPDE_III_YBL036c_like"/>
    <property type="match status" value="1"/>
</dbReference>
<dbReference type="KEGG" id="cfer:D4Z93_08835"/>
<dbReference type="Gene3D" id="3.20.20.10">
    <property type="entry name" value="Alanine racemase"/>
    <property type="match status" value="1"/>
</dbReference>
<proteinExistence type="inferred from homology"/>
<name>A0A386H4Y9_9CLOT</name>
<dbReference type="GO" id="GO:0030170">
    <property type="term" value="F:pyridoxal phosphate binding"/>
    <property type="evidence" value="ECO:0007669"/>
    <property type="project" value="UniProtKB-UniRule"/>
</dbReference>
<dbReference type="RefSeq" id="WP_119972678.1">
    <property type="nucleotide sequence ID" value="NZ_CP032416.1"/>
</dbReference>
<dbReference type="FunFam" id="3.20.20.10:FF:000018">
    <property type="entry name" value="Pyridoxal phosphate homeostasis protein"/>
    <property type="match status" value="1"/>
</dbReference>
<dbReference type="HAMAP" id="MF_02087">
    <property type="entry name" value="PLP_homeostasis"/>
    <property type="match status" value="1"/>
</dbReference>
<evidence type="ECO:0000256" key="4">
    <source>
        <dbReference type="RuleBase" id="RU004514"/>
    </source>
</evidence>
<dbReference type="PANTHER" id="PTHR10146">
    <property type="entry name" value="PROLINE SYNTHETASE CO-TRANSCRIBED BACTERIAL HOMOLOG PROTEIN"/>
    <property type="match status" value="1"/>
</dbReference>